<sequence length="1130" mass="123341">MSLRSSPVRVHGKKDTEPEYGRPLSIIESVASGEEGASDEERGADEGEHGHYAITSGTMTPPHPSPSPEPMDQAAASSSTDSQVSSLSDKSTLEGHIQSLFTKFVPASSSDSQGERCVLCRDLPSLLDEYERQRGSRLVSDRLREELTQQVSQSPDVEISASTLLQLIGALQAAQPESDGEEGDSVALRRAAAATAAAAAAAAAYTATTTSGSGGEDSSFSSQDDSSVSSSNEEEYEDDSFERIGEDDYQRSSSRDRKQSTPTVGGRRPLHLDDDGRPRAFPRSQSERAGLGQGAGVSTGTEDGNGQGQGERQERDEEDQLTPGPSAWSSMRATPRKKTTSDPSDSPYTSRRVSAPASAPAGPSKRAKGDKRHERRKSIDPENREVLRGKGKLQAPPSAWSRPKPQALANREKERERERQRKLSDASSLGSPDHPQNSPLVDRDYDGHAALGLGRPPPPGGARQRLSSQPTMSVAREELAATPPSLPRSSSSSSTGFAFPRATSPPWGDSHEARANERWDALLDDIETPGASKLPASASAGSSYFESARSSSSRAASPGIDESSIGNFSSFGILAGAGAAGPQSPRRSSSRASGRRYRFDSDEADETMRQADDDDLQSQLEALQRTLNERERAHNEVQEEHEAIISSLQNEIEVLKDQNAVMKREEKEASARETGQTDLINNLENDLSREQKLHEILKGQHNRLKVQLDDQKNESKKLREAASADKQTMEKLEGAQVGFVATNQRLADEISKKQARIEELQAKVTLLETQKAEMEEMETTNAALREKIERLTAELEMRGTSEIINRGDFDQSSKATPSRTLGAEMQRLLDNAQAGEDDGGDEDGEASMDSMIETTVTRRRVRSSKSKRADGQAGDGEAESSGRIAEEHALPTYDEAALEKNIVTRLHPSCSAEERASSHLVEGDGHRLVDGFVELFVGGQAMSPSYHYEMLKRSLGIRCQSLETRIEEHKKALNARVSTETAHTRRRSLSTIARSSLIQGVRPLASQARDLVPGAVRSRVYNYVSAAKNSILSKDKAEESARRLLLLCSMLIFFVGLFLGVWWKPRTRLLLNDEDPFEWRLSNSLGLGLGGGYLDYRDAYVDEGFFAWIASRILRLKSFSLDVRPRLVPT</sequence>
<feature type="compositionally biased region" description="Polar residues" evidence="1">
    <location>
        <begin position="425"/>
        <end position="439"/>
    </location>
</feature>
<evidence type="ECO:0000256" key="2">
    <source>
        <dbReference type="SAM" id="Phobius"/>
    </source>
</evidence>
<feature type="compositionally biased region" description="Basic and acidic residues" evidence="1">
    <location>
        <begin position="39"/>
        <end position="51"/>
    </location>
</feature>
<keyword evidence="4" id="KW-1185">Reference proteome</keyword>
<dbReference type="AlphaFoldDB" id="A0A316YI74"/>
<feature type="region of interest" description="Disordered" evidence="1">
    <location>
        <begin position="833"/>
        <end position="886"/>
    </location>
</feature>
<dbReference type="InParanoid" id="A0A316YI74"/>
<feature type="compositionally biased region" description="Basic and acidic residues" evidence="1">
    <location>
        <begin position="597"/>
        <end position="611"/>
    </location>
</feature>
<feature type="transmembrane region" description="Helical" evidence="2">
    <location>
        <begin position="1044"/>
        <end position="1063"/>
    </location>
</feature>
<proteinExistence type="predicted"/>
<feature type="compositionally biased region" description="Acidic residues" evidence="1">
    <location>
        <begin position="835"/>
        <end position="846"/>
    </location>
</feature>
<dbReference type="Proteomes" id="UP000245768">
    <property type="component" value="Unassembled WGS sequence"/>
</dbReference>
<feature type="compositionally biased region" description="Low complexity" evidence="1">
    <location>
        <begin position="539"/>
        <end position="557"/>
    </location>
</feature>
<reference evidence="3 4" key="1">
    <citation type="journal article" date="2018" name="Mol. Biol. Evol.">
        <title>Broad Genomic Sampling Reveals a Smut Pathogenic Ancestry of the Fungal Clade Ustilaginomycotina.</title>
        <authorList>
            <person name="Kijpornyongpan T."/>
            <person name="Mondo S.J."/>
            <person name="Barry K."/>
            <person name="Sandor L."/>
            <person name="Lee J."/>
            <person name="Lipzen A."/>
            <person name="Pangilinan J."/>
            <person name="LaButti K."/>
            <person name="Hainaut M."/>
            <person name="Henrissat B."/>
            <person name="Grigoriev I.V."/>
            <person name="Spatafora J.W."/>
            <person name="Aime M.C."/>
        </authorList>
    </citation>
    <scope>NUCLEOTIDE SEQUENCE [LARGE SCALE GENOMIC DNA]</scope>
    <source>
        <strain evidence="3 4">MCA 4198</strain>
    </source>
</reference>
<dbReference type="GeneID" id="37047242"/>
<organism evidence="3 4">
    <name type="scientific">Acaromyces ingoldii</name>
    <dbReference type="NCBI Taxonomy" id="215250"/>
    <lineage>
        <taxon>Eukaryota</taxon>
        <taxon>Fungi</taxon>
        <taxon>Dikarya</taxon>
        <taxon>Basidiomycota</taxon>
        <taxon>Ustilaginomycotina</taxon>
        <taxon>Exobasidiomycetes</taxon>
        <taxon>Exobasidiales</taxon>
        <taxon>Cryptobasidiaceae</taxon>
        <taxon>Acaromyces</taxon>
    </lineage>
</organism>
<feature type="compositionally biased region" description="Basic residues" evidence="1">
    <location>
        <begin position="857"/>
        <end position="866"/>
    </location>
</feature>
<dbReference type="RefSeq" id="XP_025374613.1">
    <property type="nucleotide sequence ID" value="XM_025525326.1"/>
</dbReference>
<feature type="compositionally biased region" description="Basic residues" evidence="1">
    <location>
        <begin position="365"/>
        <end position="376"/>
    </location>
</feature>
<feature type="compositionally biased region" description="Low complexity" evidence="1">
    <location>
        <begin position="341"/>
        <end position="364"/>
    </location>
</feature>
<keyword evidence="2" id="KW-1133">Transmembrane helix</keyword>
<feature type="compositionally biased region" description="Low complexity" evidence="1">
    <location>
        <begin position="70"/>
        <end position="90"/>
    </location>
</feature>
<evidence type="ECO:0000313" key="4">
    <source>
        <dbReference type="Proteomes" id="UP000245768"/>
    </source>
</evidence>
<accession>A0A316YI74</accession>
<feature type="compositionally biased region" description="Basic and acidic residues" evidence="1">
    <location>
        <begin position="509"/>
        <end position="521"/>
    </location>
</feature>
<feature type="compositionally biased region" description="Basic and acidic residues" evidence="1">
    <location>
        <begin position="377"/>
        <end position="388"/>
    </location>
</feature>
<keyword evidence="2" id="KW-0812">Transmembrane</keyword>
<evidence type="ECO:0000256" key="1">
    <source>
        <dbReference type="SAM" id="MobiDB-lite"/>
    </source>
</evidence>
<feature type="compositionally biased region" description="Basic and acidic residues" evidence="1">
    <location>
        <begin position="241"/>
        <end position="259"/>
    </location>
</feature>
<evidence type="ECO:0000313" key="3">
    <source>
        <dbReference type="EMBL" id="PWN87415.1"/>
    </source>
</evidence>
<feature type="compositionally biased region" description="Basic and acidic residues" evidence="1">
    <location>
        <begin position="410"/>
        <end position="424"/>
    </location>
</feature>
<feature type="compositionally biased region" description="Low complexity" evidence="1">
    <location>
        <begin position="202"/>
        <end position="231"/>
    </location>
</feature>
<keyword evidence="2" id="KW-0472">Membrane</keyword>
<feature type="compositionally biased region" description="Gly residues" evidence="1">
    <location>
        <begin position="291"/>
        <end position="309"/>
    </location>
</feature>
<feature type="region of interest" description="Disordered" evidence="1">
    <location>
        <begin position="1"/>
        <end position="92"/>
    </location>
</feature>
<feature type="compositionally biased region" description="Low complexity" evidence="1">
    <location>
        <begin position="580"/>
        <end position="592"/>
    </location>
</feature>
<protein>
    <submittedName>
        <fullName evidence="3">Uncharacterized protein</fullName>
    </submittedName>
</protein>
<name>A0A316YI74_9BASI</name>
<feature type="region of interest" description="Disordered" evidence="1">
    <location>
        <begin position="202"/>
        <end position="616"/>
    </location>
</feature>
<gene>
    <name evidence="3" type="ORF">FA10DRAFT_304185</name>
</gene>
<dbReference type="EMBL" id="KZ819640">
    <property type="protein sequence ID" value="PWN87415.1"/>
    <property type="molecule type" value="Genomic_DNA"/>
</dbReference>
<dbReference type="OrthoDB" id="432685at2759"/>